<comment type="caution">
    <text evidence="3">The sequence shown here is derived from an EMBL/GenBank/DDBJ whole genome shotgun (WGS) entry which is preliminary data.</text>
</comment>
<dbReference type="PANTHER" id="PTHR42928">
    <property type="entry name" value="TRICARBOXYLATE-BINDING PROTEIN"/>
    <property type="match status" value="1"/>
</dbReference>
<dbReference type="Gene3D" id="3.40.190.10">
    <property type="entry name" value="Periplasmic binding protein-like II"/>
    <property type="match status" value="1"/>
</dbReference>
<accession>A0ABU8V8N6</accession>
<name>A0ABU8V8N6_9BURK</name>
<dbReference type="PIRSF" id="PIRSF017082">
    <property type="entry name" value="YflP"/>
    <property type="match status" value="1"/>
</dbReference>
<organism evidence="3 4">
    <name type="scientific">Variovorax ureilyticus</name>
    <dbReference type="NCBI Taxonomy" id="1836198"/>
    <lineage>
        <taxon>Bacteria</taxon>
        <taxon>Pseudomonadati</taxon>
        <taxon>Pseudomonadota</taxon>
        <taxon>Betaproteobacteria</taxon>
        <taxon>Burkholderiales</taxon>
        <taxon>Comamonadaceae</taxon>
        <taxon>Variovorax</taxon>
    </lineage>
</organism>
<dbReference type="SUPFAM" id="SSF53850">
    <property type="entry name" value="Periplasmic binding protein-like II"/>
    <property type="match status" value="1"/>
</dbReference>
<feature type="signal peptide" evidence="2">
    <location>
        <begin position="1"/>
        <end position="26"/>
    </location>
</feature>
<gene>
    <name evidence="3" type="ORF">WKW77_02980</name>
</gene>
<dbReference type="Proteomes" id="UP001365846">
    <property type="component" value="Unassembled WGS sequence"/>
</dbReference>
<dbReference type="InterPro" id="IPR042100">
    <property type="entry name" value="Bug_dom1"/>
</dbReference>
<dbReference type="InterPro" id="IPR005064">
    <property type="entry name" value="BUG"/>
</dbReference>
<dbReference type="Pfam" id="PF03401">
    <property type="entry name" value="TctC"/>
    <property type="match status" value="1"/>
</dbReference>
<evidence type="ECO:0000313" key="4">
    <source>
        <dbReference type="Proteomes" id="UP001365846"/>
    </source>
</evidence>
<dbReference type="CDD" id="cd13578">
    <property type="entry name" value="PBP2_Bug27"/>
    <property type="match status" value="1"/>
</dbReference>
<proteinExistence type="inferred from homology"/>
<reference evidence="3 4" key="1">
    <citation type="submission" date="2024-03" db="EMBL/GenBank/DDBJ databases">
        <title>Novel species of the genus Variovorax.</title>
        <authorList>
            <person name="Liu Q."/>
            <person name="Xin Y.-H."/>
        </authorList>
    </citation>
    <scope>NUCLEOTIDE SEQUENCE [LARGE SCALE GENOMIC DNA]</scope>
    <source>
        <strain evidence="3 4">KACC 18899</strain>
    </source>
</reference>
<protein>
    <submittedName>
        <fullName evidence="3">Tripartite tricarboxylate transporter substrate binding protein</fullName>
    </submittedName>
</protein>
<dbReference type="PANTHER" id="PTHR42928:SF5">
    <property type="entry name" value="BLR1237 PROTEIN"/>
    <property type="match status" value="1"/>
</dbReference>
<dbReference type="RefSeq" id="WP_340355594.1">
    <property type="nucleotide sequence ID" value="NZ_JBBKZU010000001.1"/>
</dbReference>
<keyword evidence="4" id="KW-1185">Reference proteome</keyword>
<dbReference type="EMBL" id="JBBKZU010000001">
    <property type="protein sequence ID" value="MEJ8810012.1"/>
    <property type="molecule type" value="Genomic_DNA"/>
</dbReference>
<evidence type="ECO:0000256" key="1">
    <source>
        <dbReference type="ARBA" id="ARBA00006987"/>
    </source>
</evidence>
<keyword evidence="2" id="KW-0732">Signal</keyword>
<evidence type="ECO:0000256" key="2">
    <source>
        <dbReference type="SAM" id="SignalP"/>
    </source>
</evidence>
<comment type="similarity">
    <text evidence="1">Belongs to the UPF0065 (bug) family.</text>
</comment>
<dbReference type="Gene3D" id="3.40.190.150">
    <property type="entry name" value="Bordetella uptake gene, domain 1"/>
    <property type="match status" value="1"/>
</dbReference>
<feature type="chain" id="PRO_5047299778" evidence="2">
    <location>
        <begin position="27"/>
        <end position="331"/>
    </location>
</feature>
<sequence>MNRRTSMFRLLGTTLLALGALASAHAQTEAQKQLGSDRFTIVSPFPPGGPVDTLARILSDGLAKRYGQVAVVDNAAGAAGNIGMDKVKRAKGDGHTLLVVPAGNLTINPTLMPNFPFNIEKDFVAVTMLAKAPNVLVAAPTAGIKTAKDLVAQAKAKPGTLSYASPGVGSGLHLAGELFKQQAGVDLLHVPYKGTAPALNDVLGGVVPLMFSNLPGTLQFIKGGKLVALGITDTKRTPVAPEIPTLAEQGIQGVNVTSWYGLLAPAGTPSAVVEQLAKDAADMLASPDVREKLQAQGMTAATMKPAEFATAMRDETKVWAQIIKARNIVAE</sequence>
<evidence type="ECO:0000313" key="3">
    <source>
        <dbReference type="EMBL" id="MEJ8810012.1"/>
    </source>
</evidence>